<dbReference type="PANTHER" id="PTHR11647:SF1">
    <property type="entry name" value="COLLAPSIN RESPONSE MEDIATOR PROTEIN"/>
    <property type="match status" value="1"/>
</dbReference>
<dbReference type="InterPro" id="IPR050378">
    <property type="entry name" value="Metallo-dep_Hydrolases_sf"/>
</dbReference>
<dbReference type="PANTHER" id="PTHR11647">
    <property type="entry name" value="HYDRANTOINASE/DIHYDROPYRIMIDINASE FAMILY MEMBER"/>
    <property type="match status" value="1"/>
</dbReference>
<dbReference type="InterPro" id="IPR006680">
    <property type="entry name" value="Amidohydro-rel"/>
</dbReference>
<dbReference type="Gene3D" id="2.30.40.10">
    <property type="entry name" value="Urease, subunit C, domain 1"/>
    <property type="match status" value="1"/>
</dbReference>
<feature type="modified residue" description="N6-carboxylysine" evidence="5">
    <location>
        <position position="153"/>
    </location>
</feature>
<gene>
    <name evidence="7" type="primary">hydA</name>
    <name evidence="7" type="ORF">HJG54_30115</name>
</gene>
<dbReference type="NCBIfam" id="NF009941">
    <property type="entry name" value="PRK13404.1"/>
    <property type="match status" value="1"/>
</dbReference>
<protein>
    <submittedName>
        <fullName evidence="7">Dihydropyrimidinase</fullName>
        <ecNumber evidence="7">3.5.2.2</ecNumber>
    </submittedName>
</protein>
<feature type="domain" description="Amidohydrolase-related" evidence="6">
    <location>
        <begin position="51"/>
        <end position="442"/>
    </location>
</feature>
<dbReference type="RefSeq" id="WP_316436799.1">
    <property type="nucleotide sequence ID" value="NZ_CP053587.1"/>
</dbReference>
<keyword evidence="4 7" id="KW-0378">Hydrolase</keyword>
<dbReference type="CDD" id="cd01314">
    <property type="entry name" value="D-HYD"/>
    <property type="match status" value="1"/>
</dbReference>
<dbReference type="InterPro" id="IPR011778">
    <property type="entry name" value="Hydantoinase/dihydroPyrase"/>
</dbReference>
<proteinExistence type="inferred from homology"/>
<dbReference type="GO" id="GO:0004157">
    <property type="term" value="F:dihydropyrimidinase activity"/>
    <property type="evidence" value="ECO:0007669"/>
    <property type="project" value="UniProtKB-EC"/>
</dbReference>
<comment type="PTM">
    <text evidence="5">Carbamylation allows a single lysine to coordinate two divalent metal cations.</text>
</comment>
<dbReference type="FunFam" id="3.20.20.140:FF:000174">
    <property type="entry name" value="Dihydropyrimidinase-related protein 2"/>
    <property type="match status" value="1"/>
</dbReference>
<dbReference type="GO" id="GO:0005829">
    <property type="term" value="C:cytosol"/>
    <property type="evidence" value="ECO:0007669"/>
    <property type="project" value="TreeGrafter"/>
</dbReference>
<dbReference type="Pfam" id="PF01979">
    <property type="entry name" value="Amidohydro_1"/>
    <property type="match status" value="1"/>
</dbReference>
<sequence>MTELDLVIRQGTVVTAADVMQCDVGIKAGRIVALAANLPQAPQEIDATDRLVLPGGVDAHCHMDQPMSDGVVMADDFYTGTRSAVAGGTTTVIPFACQFKGGSLKAAVEDYHQRATGNAVVDYAFHLIVADPTPTVLDEELPELIRSGYTSFKVYMTYDDLKLSDRQLLDVLAVARQEGAFVMVHAENSDCIAWMVQRLEALGKTAPRYHATARPMVVEREATHRAIALAELVDVPILIVHVSGAEAVEQIQWAQNRGLRIYAETCPQYLFLTEADLDQPNFEGAKCICSPPPRDKANQQVIWDGLCNGVFHVLSSDHAPFRYDDPKGKQICGTHSSFHAVPNGIPGIETRLPLLFSEGVNKGRIDLNTFVSLTSTNPAKLYGLYPRKGTIAIGADADLVIWDPQRQVTIHNAMLHHNVDYTPYEGMTIQGYPEITLSRGEVVYRQGEVLAARGRGAFLPCGLSSFARPKLTP</sequence>
<accession>A0AA97ANU7</accession>
<dbReference type="GO" id="GO:0046872">
    <property type="term" value="F:metal ion binding"/>
    <property type="evidence" value="ECO:0007669"/>
    <property type="project" value="UniProtKB-KW"/>
</dbReference>
<reference evidence="7" key="1">
    <citation type="submission" date="2020-05" db="EMBL/GenBank/DDBJ databases">
        <authorList>
            <person name="Zhu T."/>
            <person name="Keshari N."/>
            <person name="Lu X."/>
        </authorList>
    </citation>
    <scope>NUCLEOTIDE SEQUENCE</scope>
    <source>
        <strain evidence="7">NK1-12</strain>
    </source>
</reference>
<dbReference type="InterPro" id="IPR032466">
    <property type="entry name" value="Metal_Hydrolase"/>
</dbReference>
<evidence type="ECO:0000259" key="6">
    <source>
        <dbReference type="Pfam" id="PF01979"/>
    </source>
</evidence>
<comment type="cofactor">
    <cofactor evidence="1">
        <name>Zn(2+)</name>
        <dbReference type="ChEBI" id="CHEBI:29105"/>
    </cofactor>
</comment>
<evidence type="ECO:0000256" key="4">
    <source>
        <dbReference type="ARBA" id="ARBA00022801"/>
    </source>
</evidence>
<evidence type="ECO:0000313" key="7">
    <source>
        <dbReference type="EMBL" id="WNZ27167.1"/>
    </source>
</evidence>
<dbReference type="NCBIfam" id="TIGR02033">
    <property type="entry name" value="D-hydantoinase"/>
    <property type="match status" value="1"/>
</dbReference>
<dbReference type="SUPFAM" id="SSF51556">
    <property type="entry name" value="Metallo-dependent hydrolases"/>
    <property type="match status" value="1"/>
</dbReference>
<evidence type="ECO:0000256" key="5">
    <source>
        <dbReference type="PIRSR" id="PIRSR611778-50"/>
    </source>
</evidence>
<evidence type="ECO:0000256" key="1">
    <source>
        <dbReference type="ARBA" id="ARBA00001947"/>
    </source>
</evidence>
<dbReference type="InterPro" id="IPR011059">
    <property type="entry name" value="Metal-dep_hydrolase_composite"/>
</dbReference>
<dbReference type="EC" id="3.5.2.2" evidence="7"/>
<evidence type="ECO:0000256" key="3">
    <source>
        <dbReference type="ARBA" id="ARBA00022723"/>
    </source>
</evidence>
<dbReference type="AlphaFoldDB" id="A0AA97ANU7"/>
<comment type="similarity">
    <text evidence="2">Belongs to the metallo-dependent hydrolases superfamily. Hydantoinase/dihydropyrimidinase family.</text>
</comment>
<name>A0AA97ANU7_9CYAN</name>
<dbReference type="EMBL" id="CP053587">
    <property type="protein sequence ID" value="WNZ27167.1"/>
    <property type="molecule type" value="Genomic_DNA"/>
</dbReference>
<organism evidence="7">
    <name type="scientific">Leptolyngbya sp. NK1-12</name>
    <dbReference type="NCBI Taxonomy" id="2547451"/>
    <lineage>
        <taxon>Bacteria</taxon>
        <taxon>Bacillati</taxon>
        <taxon>Cyanobacteriota</taxon>
        <taxon>Cyanophyceae</taxon>
        <taxon>Leptolyngbyales</taxon>
        <taxon>Leptolyngbyaceae</taxon>
        <taxon>Leptolyngbya group</taxon>
        <taxon>Leptolyngbya</taxon>
    </lineage>
</organism>
<keyword evidence="3" id="KW-0479">Metal-binding</keyword>
<evidence type="ECO:0000256" key="2">
    <source>
        <dbReference type="ARBA" id="ARBA00008829"/>
    </source>
</evidence>
<dbReference type="Gene3D" id="3.20.20.140">
    <property type="entry name" value="Metal-dependent hydrolases"/>
    <property type="match status" value="1"/>
</dbReference>
<dbReference type="SUPFAM" id="SSF51338">
    <property type="entry name" value="Composite domain of metallo-dependent hydrolases"/>
    <property type="match status" value="2"/>
</dbReference>